<dbReference type="InterPro" id="IPR032710">
    <property type="entry name" value="NTF2-like_dom_sf"/>
</dbReference>
<reference evidence="9 10" key="1">
    <citation type="submission" date="2023-10" db="EMBL/GenBank/DDBJ databases">
        <authorList>
            <person name="Wang X.X."/>
        </authorList>
    </citation>
    <scope>NUCLEOTIDE SEQUENCE [LARGE SCALE GENOMIC DNA]</scope>
    <source>
        <strain evidence="9 10">NBRC 12816</strain>
    </source>
</reference>
<evidence type="ECO:0000256" key="3">
    <source>
        <dbReference type="ARBA" id="ARBA00023015"/>
    </source>
</evidence>
<dbReference type="Gene3D" id="1.10.1740.10">
    <property type="match status" value="1"/>
</dbReference>
<dbReference type="InterPro" id="IPR052704">
    <property type="entry name" value="ECF_Sigma-70_Domain"/>
</dbReference>
<dbReference type="InterPro" id="IPR013249">
    <property type="entry name" value="RNA_pol_sigma70_r4_t2"/>
</dbReference>
<sequence>MDASTVDGGTAGGGTADGTGGGPDADGLARRFDADRGHLRAVAYRMLGSLSEAEDAVQETWFKLSRTDVSGVANLTGWLTTVIGRVCLDMLRSRGSRREDPLEYFVPDPIVHIPGAGDPEHAAELTESVGLALLVVLETLSPAERLAFVLHDMFAVSFDEIAPIVDRTPAAARQMASRARRRVQDAAPAPGPDPRRQREIADAFLAASQGGDFEGLLAVLDPDAVLRADGGTLLSGVSRLIRGAEEISRQALFYATFRNGALPLVVNGQPAVLSVVDGKPGSLMAFTVVGDRIVELHVLADPERIAALDIPEEALARAVHPD</sequence>
<dbReference type="SUPFAM" id="SSF54427">
    <property type="entry name" value="NTF2-like"/>
    <property type="match status" value="1"/>
</dbReference>
<dbReference type="InterPro" id="IPR013324">
    <property type="entry name" value="RNA_pol_sigma_r3/r4-like"/>
</dbReference>
<evidence type="ECO:0000256" key="1">
    <source>
        <dbReference type="ARBA" id="ARBA00010641"/>
    </source>
</evidence>
<comment type="similarity">
    <text evidence="1">Belongs to the sigma-70 factor family. ECF subfamily.</text>
</comment>
<evidence type="ECO:0000256" key="5">
    <source>
        <dbReference type="ARBA" id="ARBA00023163"/>
    </source>
</evidence>
<dbReference type="InterPro" id="IPR014284">
    <property type="entry name" value="RNA_pol_sigma-70_dom"/>
</dbReference>
<evidence type="ECO:0000259" key="7">
    <source>
        <dbReference type="Pfam" id="PF04542"/>
    </source>
</evidence>
<dbReference type="SUPFAM" id="SSF88659">
    <property type="entry name" value="Sigma3 and sigma4 domains of RNA polymerase sigma factors"/>
    <property type="match status" value="1"/>
</dbReference>
<feature type="domain" description="RNA polymerase sigma-70 region 2" evidence="7">
    <location>
        <begin position="36"/>
        <end position="95"/>
    </location>
</feature>
<dbReference type="InterPro" id="IPR013325">
    <property type="entry name" value="RNA_pol_sigma_r2"/>
</dbReference>
<evidence type="ECO:0000313" key="9">
    <source>
        <dbReference type="EMBL" id="MDX2295532.1"/>
    </source>
</evidence>
<dbReference type="NCBIfam" id="TIGR02937">
    <property type="entry name" value="sigma70-ECF"/>
    <property type="match status" value="1"/>
</dbReference>
<evidence type="ECO:0000313" key="10">
    <source>
        <dbReference type="Proteomes" id="UP001278571"/>
    </source>
</evidence>
<dbReference type="InterPro" id="IPR036388">
    <property type="entry name" value="WH-like_DNA-bd_sf"/>
</dbReference>
<evidence type="ECO:0000256" key="4">
    <source>
        <dbReference type="ARBA" id="ARBA00023082"/>
    </source>
</evidence>
<accession>A0ABU4KDS8</accession>
<gene>
    <name evidence="9" type="ORF">R2363_25595</name>
</gene>
<dbReference type="SUPFAM" id="SSF88946">
    <property type="entry name" value="Sigma2 domain of RNA polymerase sigma factors"/>
    <property type="match status" value="1"/>
</dbReference>
<dbReference type="Pfam" id="PF04542">
    <property type="entry name" value="Sigma70_r2"/>
    <property type="match status" value="1"/>
</dbReference>
<proteinExistence type="inferred from homology"/>
<feature type="region of interest" description="Disordered" evidence="6">
    <location>
        <begin position="175"/>
        <end position="196"/>
    </location>
</feature>
<dbReference type="Gene3D" id="1.10.10.10">
    <property type="entry name" value="Winged helix-like DNA-binding domain superfamily/Winged helix DNA-binding domain"/>
    <property type="match status" value="1"/>
</dbReference>
<keyword evidence="5" id="KW-0804">Transcription</keyword>
<evidence type="ECO:0000256" key="6">
    <source>
        <dbReference type="SAM" id="MobiDB-lite"/>
    </source>
</evidence>
<dbReference type="Pfam" id="PF08281">
    <property type="entry name" value="Sigma70_r4_2"/>
    <property type="match status" value="1"/>
</dbReference>
<feature type="region of interest" description="Disordered" evidence="6">
    <location>
        <begin position="1"/>
        <end position="29"/>
    </location>
</feature>
<comment type="caution">
    <text evidence="9">The sequence shown here is derived from an EMBL/GenBank/DDBJ whole genome shotgun (WGS) entry which is preliminary data.</text>
</comment>
<feature type="domain" description="RNA polymerase sigma factor 70 region 4 type 2" evidence="8">
    <location>
        <begin position="132"/>
        <end position="182"/>
    </location>
</feature>
<dbReference type="PANTHER" id="PTHR30173">
    <property type="entry name" value="SIGMA 19 FACTOR"/>
    <property type="match status" value="1"/>
</dbReference>
<dbReference type="Gene3D" id="3.10.450.50">
    <property type="match status" value="1"/>
</dbReference>
<dbReference type="InterPro" id="IPR007627">
    <property type="entry name" value="RNA_pol_sigma70_r2"/>
</dbReference>
<evidence type="ECO:0000256" key="2">
    <source>
        <dbReference type="ARBA" id="ARBA00011344"/>
    </source>
</evidence>
<dbReference type="Proteomes" id="UP001278571">
    <property type="component" value="Unassembled WGS sequence"/>
</dbReference>
<dbReference type="PANTHER" id="PTHR30173:SF43">
    <property type="entry name" value="ECF RNA POLYMERASE SIGMA FACTOR SIGI-RELATED"/>
    <property type="match status" value="1"/>
</dbReference>
<organism evidence="9 10">
    <name type="scientific">Streptomyces roseolus</name>
    <dbReference type="NCBI Taxonomy" id="67358"/>
    <lineage>
        <taxon>Bacteria</taxon>
        <taxon>Bacillati</taxon>
        <taxon>Actinomycetota</taxon>
        <taxon>Actinomycetes</taxon>
        <taxon>Kitasatosporales</taxon>
        <taxon>Streptomycetaceae</taxon>
        <taxon>Streptomyces</taxon>
    </lineage>
</organism>
<keyword evidence="4" id="KW-0731">Sigma factor</keyword>
<dbReference type="EMBL" id="JAWJZF010000441">
    <property type="protein sequence ID" value="MDX2295532.1"/>
    <property type="molecule type" value="Genomic_DNA"/>
</dbReference>
<protein>
    <submittedName>
        <fullName evidence="9">Sigma-70 family RNA polymerase sigma factor</fullName>
    </submittedName>
</protein>
<evidence type="ECO:0000259" key="8">
    <source>
        <dbReference type="Pfam" id="PF08281"/>
    </source>
</evidence>
<comment type="subunit">
    <text evidence="2">Interacts transiently with the RNA polymerase catalytic core formed by RpoA, RpoB, RpoC and RpoZ (2 alpha, 1 beta, 1 beta' and 1 omega subunit) to form the RNA polymerase holoenzyme that can initiate transcription.</text>
</comment>
<feature type="compositionally biased region" description="Gly residues" evidence="6">
    <location>
        <begin position="9"/>
        <end position="24"/>
    </location>
</feature>
<keyword evidence="10" id="KW-1185">Reference proteome</keyword>
<dbReference type="RefSeq" id="WP_319011730.1">
    <property type="nucleotide sequence ID" value="NZ_JAWJZF010000441.1"/>
</dbReference>
<keyword evidence="3" id="KW-0805">Transcription regulation</keyword>
<name>A0ABU4KDS8_9ACTN</name>